<dbReference type="InterPro" id="IPR048587">
    <property type="entry name" value="CvfB_S1_3rd"/>
</dbReference>
<dbReference type="InterPro" id="IPR012340">
    <property type="entry name" value="NA-bd_OB-fold"/>
</dbReference>
<evidence type="ECO:0000313" key="4">
    <source>
        <dbReference type="Proteomes" id="UP001238088"/>
    </source>
</evidence>
<dbReference type="InterPro" id="IPR048588">
    <property type="entry name" value="CvfB_S1_2nd"/>
</dbReference>
<dbReference type="PROSITE" id="PS50126">
    <property type="entry name" value="S1"/>
    <property type="match status" value="1"/>
</dbReference>
<dbReference type="InterPro" id="IPR039566">
    <property type="entry name" value="CvfB_S1_st"/>
</dbReference>
<keyword evidence="4" id="KW-1185">Reference proteome</keyword>
<evidence type="ECO:0000313" key="3">
    <source>
        <dbReference type="EMBL" id="MDQ0268778.1"/>
    </source>
</evidence>
<dbReference type="PANTHER" id="PTHR37296:SF1">
    <property type="entry name" value="CONSERVED VIRULENCE FACTOR B"/>
    <property type="match status" value="1"/>
</dbReference>
<dbReference type="Pfam" id="PF17783">
    <property type="entry name" value="WHD_CvfB"/>
    <property type="match status" value="1"/>
</dbReference>
<evidence type="ECO:0000256" key="1">
    <source>
        <dbReference type="PIRNR" id="PIRNR012524"/>
    </source>
</evidence>
<dbReference type="Pfam" id="PF13509">
    <property type="entry name" value="S1_2"/>
    <property type="match status" value="1"/>
</dbReference>
<dbReference type="InterPro" id="IPR040764">
    <property type="entry name" value="CvfB_WH"/>
</dbReference>
<reference evidence="3 4" key="1">
    <citation type="submission" date="2023-07" db="EMBL/GenBank/DDBJ databases">
        <title>Genomic Encyclopedia of Type Strains, Phase IV (KMG-IV): sequencing the most valuable type-strain genomes for metagenomic binning, comparative biology and taxonomic classification.</title>
        <authorList>
            <person name="Goeker M."/>
        </authorList>
    </citation>
    <scope>NUCLEOTIDE SEQUENCE [LARGE SCALE GENOMIC DNA]</scope>
    <source>
        <strain evidence="3 4">DSM 23494</strain>
    </source>
</reference>
<accession>A0ABU0ABZ8</accession>
<organism evidence="3 4">
    <name type="scientific">Cytobacillus purgationiresistens</name>
    <dbReference type="NCBI Taxonomy" id="863449"/>
    <lineage>
        <taxon>Bacteria</taxon>
        <taxon>Bacillati</taxon>
        <taxon>Bacillota</taxon>
        <taxon>Bacilli</taxon>
        <taxon>Bacillales</taxon>
        <taxon>Bacillaceae</taxon>
        <taxon>Cytobacillus</taxon>
    </lineage>
</organism>
<dbReference type="EMBL" id="JAUSUB010000002">
    <property type="protein sequence ID" value="MDQ0268778.1"/>
    <property type="molecule type" value="Genomic_DNA"/>
</dbReference>
<name>A0ABU0ABZ8_9BACI</name>
<evidence type="ECO:0000259" key="2">
    <source>
        <dbReference type="PROSITE" id="PS50126"/>
    </source>
</evidence>
<dbReference type="InterPro" id="IPR014464">
    <property type="entry name" value="CvfB_fam"/>
</dbReference>
<dbReference type="Proteomes" id="UP001238088">
    <property type="component" value="Unassembled WGS sequence"/>
</dbReference>
<dbReference type="InterPro" id="IPR003029">
    <property type="entry name" value="S1_domain"/>
</dbReference>
<comment type="caution">
    <text evidence="3">The sequence shown here is derived from an EMBL/GenBank/DDBJ whole genome shotgun (WGS) entry which is preliminary data.</text>
</comment>
<dbReference type="InterPro" id="IPR036388">
    <property type="entry name" value="WH-like_DNA-bd_sf"/>
</dbReference>
<dbReference type="Gene3D" id="1.10.10.10">
    <property type="entry name" value="Winged helix-like DNA-binding domain superfamily/Winged helix DNA-binding domain"/>
    <property type="match status" value="1"/>
</dbReference>
<dbReference type="PANTHER" id="PTHR37296">
    <property type="entry name" value="CONSERVED VIRULENCE FACTOR B"/>
    <property type="match status" value="1"/>
</dbReference>
<dbReference type="RefSeq" id="WP_307471813.1">
    <property type="nucleotide sequence ID" value="NZ_JAUSUB010000002.1"/>
</dbReference>
<comment type="similarity">
    <text evidence="1">Belongs to the CvfB family.</text>
</comment>
<dbReference type="Gene3D" id="2.40.50.140">
    <property type="entry name" value="Nucleic acid-binding proteins"/>
    <property type="match status" value="2"/>
</dbReference>
<gene>
    <name evidence="3" type="ORF">J2S17_000647</name>
</gene>
<sequence length="292" mass="33368">MALFEYIGQTTTLMVSRQAAFGYFLTDGQEDVLLHNNEVEEPLEDGQEVQAFLYIDSQGRISATTNIPEIQVGQYGWAKVSDVKPGIGVFINIGVQKDMLLGEEDLPAHRSVWPEVDDTLYITLRVNRNNRIYVKLATDPIIEEISEKADRDSYNNNIHGFIYRTAKVGSWVYTAEGYKGFIHESQRKVEPRLGEKVEGRIIDVKEDGTINVSLIPRKQETLDDDTDVILSYLALRNGAMPYSDKSTPEDIKDRFQLSKASFKRALGRLMKDGRVYQKDGWTYEKEQKEEQE</sequence>
<dbReference type="Pfam" id="PF21191">
    <property type="entry name" value="CvfB_1st"/>
    <property type="match status" value="1"/>
</dbReference>
<dbReference type="Pfam" id="PF21543">
    <property type="entry name" value="CvfB_2nd"/>
    <property type="match status" value="1"/>
</dbReference>
<dbReference type="SUPFAM" id="SSF50249">
    <property type="entry name" value="Nucleic acid-binding proteins"/>
    <property type="match status" value="1"/>
</dbReference>
<dbReference type="PIRSF" id="PIRSF012524">
    <property type="entry name" value="YitL_S1"/>
    <property type="match status" value="1"/>
</dbReference>
<feature type="domain" description="S1 motif" evidence="2">
    <location>
        <begin position="155"/>
        <end position="215"/>
    </location>
</feature>
<proteinExistence type="inferred from homology"/>
<protein>
    <submittedName>
        <fullName evidence="3">RNA-binding protein (Virulence factor B family)</fullName>
    </submittedName>
</protein>